<dbReference type="SUPFAM" id="SSF51905">
    <property type="entry name" value="FAD/NAD(P)-binding domain"/>
    <property type="match status" value="1"/>
</dbReference>
<evidence type="ECO:0000313" key="15">
    <source>
        <dbReference type="Proteomes" id="UP000595197"/>
    </source>
</evidence>
<evidence type="ECO:0000256" key="4">
    <source>
        <dbReference type="ARBA" id="ARBA00012173"/>
    </source>
</evidence>
<keyword evidence="6 11" id="KW-0662">Pyridine nucleotide biosynthesis</keyword>
<evidence type="ECO:0000256" key="2">
    <source>
        <dbReference type="ARBA" id="ARBA00004950"/>
    </source>
</evidence>
<comment type="pathway">
    <text evidence="2 11">Cofactor biosynthesis; NAD(+) biosynthesis; iminoaspartate from L-aspartate (oxidase route): step 1/1.</text>
</comment>
<dbReference type="Gene3D" id="3.50.50.60">
    <property type="entry name" value="FAD/NAD(P)-binding domain"/>
    <property type="match status" value="1"/>
</dbReference>
<comment type="subcellular location">
    <subcellularLocation>
        <location evidence="11">Cytoplasm</location>
    </subcellularLocation>
</comment>
<organism evidence="14 15">
    <name type="scientific">Skermanella cutis</name>
    <dbReference type="NCBI Taxonomy" id="2775420"/>
    <lineage>
        <taxon>Bacteria</taxon>
        <taxon>Pseudomonadati</taxon>
        <taxon>Pseudomonadota</taxon>
        <taxon>Alphaproteobacteria</taxon>
        <taxon>Rhodospirillales</taxon>
        <taxon>Azospirillaceae</taxon>
        <taxon>Skermanella</taxon>
    </lineage>
</organism>
<evidence type="ECO:0000259" key="13">
    <source>
        <dbReference type="Pfam" id="PF02910"/>
    </source>
</evidence>
<dbReference type="EMBL" id="CP067420">
    <property type="protein sequence ID" value="QQP88090.1"/>
    <property type="molecule type" value="Genomic_DNA"/>
</dbReference>
<evidence type="ECO:0000256" key="3">
    <source>
        <dbReference type="ARBA" id="ARBA00008562"/>
    </source>
</evidence>
<dbReference type="InterPro" id="IPR015939">
    <property type="entry name" value="Fum_Rdtase/Succ_DH_flav-like_C"/>
</dbReference>
<evidence type="ECO:0000256" key="10">
    <source>
        <dbReference type="NCBIfam" id="TIGR00551"/>
    </source>
</evidence>
<keyword evidence="15" id="KW-1185">Reference proteome</keyword>
<reference evidence="14" key="1">
    <citation type="submission" date="2021-02" db="EMBL/GenBank/DDBJ databases">
        <title>Skermanella TT6 skin isolate.</title>
        <authorList>
            <person name="Lee K."/>
            <person name="Ganzorig M."/>
        </authorList>
    </citation>
    <scope>NUCLEOTIDE SEQUENCE</scope>
    <source>
        <strain evidence="14">TT6</strain>
    </source>
</reference>
<comment type="function">
    <text evidence="11">Catalyzes the oxidation of L-aspartate to iminoaspartate.</text>
</comment>
<dbReference type="Gene3D" id="1.20.58.100">
    <property type="entry name" value="Fumarate reductase/succinate dehydrogenase flavoprotein-like, C-terminal domain"/>
    <property type="match status" value="1"/>
</dbReference>
<dbReference type="InterPro" id="IPR027477">
    <property type="entry name" value="Succ_DH/fumarate_Rdtase_cat_sf"/>
</dbReference>
<dbReference type="SUPFAM" id="SSF56425">
    <property type="entry name" value="Succinate dehydrogenase/fumarate reductase flavoprotein, catalytic domain"/>
    <property type="match status" value="1"/>
</dbReference>
<evidence type="ECO:0000259" key="12">
    <source>
        <dbReference type="Pfam" id="PF00890"/>
    </source>
</evidence>
<keyword evidence="5 11" id="KW-0285">Flavoprotein</keyword>
<dbReference type="InterPro" id="IPR037099">
    <property type="entry name" value="Fum_R/Succ_DH_flav-like_C_sf"/>
</dbReference>
<dbReference type="EC" id="1.4.3.16" evidence="4 10"/>
<dbReference type="PANTHER" id="PTHR42716:SF2">
    <property type="entry name" value="L-ASPARTATE OXIDASE, CHLOROPLASTIC"/>
    <property type="match status" value="1"/>
</dbReference>
<dbReference type="InterPro" id="IPR003953">
    <property type="entry name" value="FAD-dep_OxRdtase_2_FAD-bd"/>
</dbReference>
<accession>A0ABX7B1A4</accession>
<comment type="catalytic activity">
    <reaction evidence="9">
        <text>L-aspartate + O2 = iminosuccinate + H2O2</text>
        <dbReference type="Rhea" id="RHEA:25876"/>
        <dbReference type="ChEBI" id="CHEBI:15379"/>
        <dbReference type="ChEBI" id="CHEBI:16240"/>
        <dbReference type="ChEBI" id="CHEBI:29991"/>
        <dbReference type="ChEBI" id="CHEBI:77875"/>
        <dbReference type="EC" id="1.4.3.16"/>
    </reaction>
    <physiologicalReaction direction="left-to-right" evidence="9">
        <dbReference type="Rhea" id="RHEA:25877"/>
    </physiologicalReaction>
</comment>
<feature type="domain" description="Fumarate reductase/succinate dehydrogenase flavoprotein-like C-terminal" evidence="13">
    <location>
        <begin position="425"/>
        <end position="511"/>
    </location>
</feature>
<comment type="cofactor">
    <cofactor evidence="1 11">
        <name>FAD</name>
        <dbReference type="ChEBI" id="CHEBI:57692"/>
    </cofactor>
</comment>
<evidence type="ECO:0000313" key="14">
    <source>
        <dbReference type="EMBL" id="QQP88090.1"/>
    </source>
</evidence>
<gene>
    <name evidence="14" type="ORF">IGS68_18770</name>
</gene>
<dbReference type="PRINTS" id="PR00368">
    <property type="entry name" value="FADPNR"/>
</dbReference>
<comment type="similarity">
    <text evidence="3 11">Belongs to the FAD-dependent oxidoreductase 2 family. NadB subfamily.</text>
</comment>
<sequence>MASIRDAGTVVVGSGLAGLTAALRLSPRPVTLLTKTGQLAGGSSPYAQGGIAAAIGPGDDPDEHAADTMMAGAGITDALMARLLAAEGADQVRRLLASGMPFDRAVDGTPKLGREAAHGRARIVHAGGDATGRVVVDELAARVRLTPSVTVMTRAFAHELVVRDGRVQGVLARHAEEGWVLHRAENVVLATGGIGSVYLHTTNPAENTGDGLAMAARAGARLGGLEFVQFHPTALAVGDGSGRPLPLLTEALRGAGAVLLDGAGRRFMAAEHPDAELAPRDIVARAVWRRVAAGDRVTLDMRAVLAGEPDHFPTVLGLCAEAGLDPRREPVPVAPAAHYHMGGVATDVAGRTSIAGLHACGEVADTGVHGANRLASNSLLEALVFGDRVARAISAAGPGGPPPPVAVPSLPQVPGGSEAALAPLRHRLRSAMYDRAGLSRDAAGMADGLSRIRDLQAEFDGISGGPAGFEETVAWGELRNLLLVARLVTHAASLRRESRGAHFRADFPEASEALRRRSFLTLADLGRSDALQPDCRQPLKEARHAVPAGL</sequence>
<dbReference type="NCBIfam" id="TIGR00551">
    <property type="entry name" value="nadB"/>
    <property type="match status" value="1"/>
</dbReference>
<evidence type="ECO:0000256" key="5">
    <source>
        <dbReference type="ARBA" id="ARBA00022630"/>
    </source>
</evidence>
<evidence type="ECO:0000256" key="9">
    <source>
        <dbReference type="ARBA" id="ARBA00048305"/>
    </source>
</evidence>
<name>A0ABX7B1A4_9PROT</name>
<dbReference type="InterPro" id="IPR005288">
    <property type="entry name" value="NadB"/>
</dbReference>
<keyword evidence="8 11" id="KW-0560">Oxidoreductase</keyword>
<proteinExistence type="inferred from homology"/>
<dbReference type="Proteomes" id="UP000595197">
    <property type="component" value="Chromosome"/>
</dbReference>
<evidence type="ECO:0000256" key="7">
    <source>
        <dbReference type="ARBA" id="ARBA00022827"/>
    </source>
</evidence>
<evidence type="ECO:0000256" key="6">
    <source>
        <dbReference type="ARBA" id="ARBA00022642"/>
    </source>
</evidence>
<evidence type="ECO:0000256" key="8">
    <source>
        <dbReference type="ARBA" id="ARBA00023002"/>
    </source>
</evidence>
<keyword evidence="7 11" id="KW-0274">FAD</keyword>
<dbReference type="InterPro" id="IPR036188">
    <property type="entry name" value="FAD/NAD-bd_sf"/>
</dbReference>
<dbReference type="Gene3D" id="3.90.700.10">
    <property type="entry name" value="Succinate dehydrogenase/fumarate reductase flavoprotein, catalytic domain"/>
    <property type="match status" value="1"/>
</dbReference>
<dbReference type="SUPFAM" id="SSF46977">
    <property type="entry name" value="Succinate dehydrogenase/fumarate reductase flavoprotein C-terminal domain"/>
    <property type="match status" value="1"/>
</dbReference>
<dbReference type="PANTHER" id="PTHR42716">
    <property type="entry name" value="L-ASPARTATE OXIDASE"/>
    <property type="match status" value="1"/>
</dbReference>
<dbReference type="Pfam" id="PF00890">
    <property type="entry name" value="FAD_binding_2"/>
    <property type="match status" value="1"/>
</dbReference>
<evidence type="ECO:0000256" key="1">
    <source>
        <dbReference type="ARBA" id="ARBA00001974"/>
    </source>
</evidence>
<dbReference type="GO" id="GO:0008734">
    <property type="term" value="F:L-aspartate oxidase activity"/>
    <property type="evidence" value="ECO:0007669"/>
    <property type="project" value="UniProtKB-EC"/>
</dbReference>
<dbReference type="RefSeq" id="WP_201072530.1">
    <property type="nucleotide sequence ID" value="NZ_CP067420.1"/>
</dbReference>
<protein>
    <recommendedName>
        <fullName evidence="4 10">L-aspartate oxidase</fullName>
        <ecNumber evidence="4 10">1.4.3.16</ecNumber>
    </recommendedName>
</protein>
<feature type="domain" description="FAD-dependent oxidoreductase 2 FAD-binding" evidence="12">
    <location>
        <begin position="10"/>
        <end position="379"/>
    </location>
</feature>
<evidence type="ECO:0000256" key="11">
    <source>
        <dbReference type="RuleBase" id="RU362049"/>
    </source>
</evidence>
<dbReference type="Pfam" id="PF02910">
    <property type="entry name" value="Succ_DH_flav_C"/>
    <property type="match status" value="1"/>
</dbReference>
<dbReference type="NCBIfam" id="NF005701">
    <property type="entry name" value="PRK07512.1"/>
    <property type="match status" value="1"/>
</dbReference>